<dbReference type="Gene3D" id="3.40.50.150">
    <property type="entry name" value="Vaccinia Virus protein VP39"/>
    <property type="match status" value="1"/>
</dbReference>
<dbReference type="InterPro" id="IPR029063">
    <property type="entry name" value="SAM-dependent_MTases_sf"/>
</dbReference>
<dbReference type="InterPro" id="IPR041698">
    <property type="entry name" value="Methyltransf_25"/>
</dbReference>
<dbReference type="Pfam" id="PF13649">
    <property type="entry name" value="Methyltransf_25"/>
    <property type="match status" value="1"/>
</dbReference>
<dbReference type="PANTHER" id="PTHR43591">
    <property type="entry name" value="METHYLTRANSFERASE"/>
    <property type="match status" value="1"/>
</dbReference>
<feature type="domain" description="Methyltransferase" evidence="1">
    <location>
        <begin position="57"/>
        <end position="155"/>
    </location>
</feature>
<gene>
    <name evidence="2" type="ORF">S01H1_78818</name>
</gene>
<dbReference type="PANTHER" id="PTHR43591:SF110">
    <property type="entry name" value="RHODANESE DOMAIN-CONTAINING PROTEIN"/>
    <property type="match status" value="1"/>
</dbReference>
<accession>X0ZJJ4</accession>
<dbReference type="CDD" id="cd02440">
    <property type="entry name" value="AdoMet_MTases"/>
    <property type="match status" value="1"/>
</dbReference>
<dbReference type="SUPFAM" id="SSF53335">
    <property type="entry name" value="S-adenosyl-L-methionine-dependent methyltransferases"/>
    <property type="match status" value="1"/>
</dbReference>
<dbReference type="AlphaFoldDB" id="X0ZJJ4"/>
<feature type="non-terminal residue" evidence="2">
    <location>
        <position position="167"/>
    </location>
</feature>
<evidence type="ECO:0000313" key="2">
    <source>
        <dbReference type="EMBL" id="GAG48456.1"/>
    </source>
</evidence>
<dbReference type="EMBL" id="BARS01053072">
    <property type="protein sequence ID" value="GAG48456.1"/>
    <property type="molecule type" value="Genomic_DNA"/>
</dbReference>
<comment type="caution">
    <text evidence="2">The sequence shown here is derived from an EMBL/GenBank/DDBJ whole genome shotgun (WGS) entry which is preliminary data.</text>
</comment>
<sequence>MLPNELRAAREYDRWMVARDPHAVLMRFLMSVPGMILVNTPAFRLPEELRIGRHHRVLDLGCGRASLLRLLASRVRFKVMPVGLDASRQMLNLARNTLRDTAEAPVHLTLGLASEIPFATGKFDLVICAHLFKYLSDEELCRSLHEIRRVLKPGGLCIAWEFAPTGS</sequence>
<name>X0ZJJ4_9ZZZZ</name>
<evidence type="ECO:0000259" key="1">
    <source>
        <dbReference type="Pfam" id="PF13649"/>
    </source>
</evidence>
<protein>
    <recommendedName>
        <fullName evidence="1">Methyltransferase domain-containing protein</fullName>
    </recommendedName>
</protein>
<organism evidence="2">
    <name type="scientific">marine sediment metagenome</name>
    <dbReference type="NCBI Taxonomy" id="412755"/>
    <lineage>
        <taxon>unclassified sequences</taxon>
        <taxon>metagenomes</taxon>
        <taxon>ecological metagenomes</taxon>
    </lineage>
</organism>
<proteinExistence type="predicted"/>
<reference evidence="2" key="1">
    <citation type="journal article" date="2014" name="Front. Microbiol.">
        <title>High frequency of phylogenetically diverse reductive dehalogenase-homologous genes in deep subseafloor sedimentary metagenomes.</title>
        <authorList>
            <person name="Kawai M."/>
            <person name="Futagami T."/>
            <person name="Toyoda A."/>
            <person name="Takaki Y."/>
            <person name="Nishi S."/>
            <person name="Hori S."/>
            <person name="Arai W."/>
            <person name="Tsubouchi T."/>
            <person name="Morono Y."/>
            <person name="Uchiyama I."/>
            <person name="Ito T."/>
            <person name="Fujiyama A."/>
            <person name="Inagaki F."/>
            <person name="Takami H."/>
        </authorList>
    </citation>
    <scope>NUCLEOTIDE SEQUENCE</scope>
    <source>
        <strain evidence="2">Expedition CK06-06</strain>
    </source>
</reference>